<dbReference type="OrthoDB" id="1769551at2"/>
<keyword evidence="1" id="KW-1133">Transmembrane helix</keyword>
<proteinExistence type="predicted"/>
<protein>
    <submittedName>
        <fullName evidence="2">Uncharacterized protein</fullName>
    </submittedName>
</protein>
<accession>A0A011VYF6</accession>
<organism evidence="2 3">
    <name type="scientific">Ruminococcus albus SY3</name>
    <dbReference type="NCBI Taxonomy" id="1341156"/>
    <lineage>
        <taxon>Bacteria</taxon>
        <taxon>Bacillati</taxon>
        <taxon>Bacillota</taxon>
        <taxon>Clostridia</taxon>
        <taxon>Eubacteriales</taxon>
        <taxon>Oscillospiraceae</taxon>
        <taxon>Ruminococcus</taxon>
    </lineage>
</organism>
<evidence type="ECO:0000313" key="2">
    <source>
        <dbReference type="EMBL" id="EXM40356.1"/>
    </source>
</evidence>
<reference evidence="2 3" key="1">
    <citation type="submission" date="2013-06" db="EMBL/GenBank/DDBJ databases">
        <title>Rumen cellulosomics: divergent fiber-degrading strategies revealed by comparative genome-wide analysis of six Ruminococcal strains.</title>
        <authorList>
            <person name="Dassa B."/>
            <person name="Borovok I."/>
            <person name="Lamed R."/>
            <person name="Flint H."/>
            <person name="Yeoman C.J."/>
            <person name="White B."/>
            <person name="Bayer E.A."/>
        </authorList>
    </citation>
    <scope>NUCLEOTIDE SEQUENCE [LARGE SCALE GENOMIC DNA]</scope>
    <source>
        <strain evidence="2 3">SY3</strain>
    </source>
</reference>
<dbReference type="AlphaFoldDB" id="A0A011VYF6"/>
<evidence type="ECO:0000256" key="1">
    <source>
        <dbReference type="SAM" id="Phobius"/>
    </source>
</evidence>
<sequence>MNQEKILKRRVLTFLILWMITLIGLLVFIGLYIDETRRVQETYRKQYKVELSHASKEIDSYLLNHGDTALRYKRITSYVTCASSFAFLIDEGFAEEQKVINEVNTCLIKYPEQMGTKLEDLKQAFDDIGANLDKGYEEAQAVVDSVDKLGN</sequence>
<keyword evidence="1" id="KW-0812">Transmembrane</keyword>
<keyword evidence="3" id="KW-1185">Reference proteome</keyword>
<dbReference type="EMBL" id="JEOB01000001">
    <property type="protein sequence ID" value="EXM40356.1"/>
    <property type="molecule type" value="Genomic_DNA"/>
</dbReference>
<keyword evidence="1" id="KW-0472">Membrane</keyword>
<dbReference type="RefSeq" id="WP_037283991.1">
    <property type="nucleotide sequence ID" value="NZ_JEOB01000001.1"/>
</dbReference>
<evidence type="ECO:0000313" key="3">
    <source>
        <dbReference type="Proteomes" id="UP000021369"/>
    </source>
</evidence>
<feature type="transmembrane region" description="Helical" evidence="1">
    <location>
        <begin position="12"/>
        <end position="33"/>
    </location>
</feature>
<gene>
    <name evidence="2" type="ORF">RASY3_00145</name>
</gene>
<comment type="caution">
    <text evidence="2">The sequence shown here is derived from an EMBL/GenBank/DDBJ whole genome shotgun (WGS) entry which is preliminary data.</text>
</comment>
<dbReference type="Proteomes" id="UP000021369">
    <property type="component" value="Unassembled WGS sequence"/>
</dbReference>
<dbReference type="PATRIC" id="fig|1341156.4.peg.565"/>
<name>A0A011VYF6_RUMAL</name>